<dbReference type="SUPFAM" id="SSF52172">
    <property type="entry name" value="CheY-like"/>
    <property type="match status" value="1"/>
</dbReference>
<dbReference type="InterPro" id="IPR052893">
    <property type="entry name" value="TCS_response_regulator"/>
</dbReference>
<dbReference type="InterPro" id="IPR001789">
    <property type="entry name" value="Sig_transdc_resp-reg_receiver"/>
</dbReference>
<dbReference type="PANTHER" id="PTHR44520">
    <property type="entry name" value="RESPONSE REGULATOR RCP1-RELATED"/>
    <property type="match status" value="1"/>
</dbReference>
<dbReference type="OrthoDB" id="195863at2"/>
<feature type="domain" description="Response regulatory" evidence="2">
    <location>
        <begin position="5"/>
        <end position="130"/>
    </location>
</feature>
<dbReference type="GO" id="GO:0000160">
    <property type="term" value="P:phosphorelay signal transduction system"/>
    <property type="evidence" value="ECO:0007669"/>
    <property type="project" value="InterPro"/>
</dbReference>
<accession>A0A518DSL5</accession>
<dbReference type="PROSITE" id="PS50110">
    <property type="entry name" value="RESPONSE_REGULATORY"/>
    <property type="match status" value="1"/>
</dbReference>
<gene>
    <name evidence="3" type="primary">rcp1_2</name>
    <name evidence="3" type="ORF">Pla8534_25950</name>
</gene>
<sequence length="151" mass="17145">MPPFEILLVDDDPIDVELTRRALKKEATEKTVHVANDGLEAMEFLRRQGRFADAPQPDLVLLDLNMPRMNGYEVLDAMKSDPGLQHIPVVVLTTSEAETDIMRSYSQHANSYVAKPVDLEQFHSVLKILTNYWFHAVKLPPRSSSSLDDNR</sequence>
<dbReference type="KEGG" id="lcre:Pla8534_25950"/>
<evidence type="ECO:0000313" key="3">
    <source>
        <dbReference type="EMBL" id="QDU94788.1"/>
    </source>
</evidence>
<evidence type="ECO:0000259" key="2">
    <source>
        <dbReference type="PROSITE" id="PS50110"/>
    </source>
</evidence>
<keyword evidence="4" id="KW-1185">Reference proteome</keyword>
<dbReference type="EMBL" id="CP036433">
    <property type="protein sequence ID" value="QDU94788.1"/>
    <property type="molecule type" value="Genomic_DNA"/>
</dbReference>
<feature type="modified residue" description="4-aspartylphosphate" evidence="1">
    <location>
        <position position="63"/>
    </location>
</feature>
<protein>
    <submittedName>
        <fullName evidence="3">Response regulator rcp1</fullName>
    </submittedName>
</protein>
<dbReference type="RefSeq" id="WP_145053496.1">
    <property type="nucleotide sequence ID" value="NZ_CP036433.1"/>
</dbReference>
<dbReference type="InterPro" id="IPR011006">
    <property type="entry name" value="CheY-like_superfamily"/>
</dbReference>
<evidence type="ECO:0000313" key="4">
    <source>
        <dbReference type="Proteomes" id="UP000317648"/>
    </source>
</evidence>
<name>A0A518DSL5_9BACT</name>
<dbReference type="SMART" id="SM00448">
    <property type="entry name" value="REC"/>
    <property type="match status" value="1"/>
</dbReference>
<dbReference type="PANTHER" id="PTHR44520:SF2">
    <property type="entry name" value="RESPONSE REGULATOR RCP1"/>
    <property type="match status" value="1"/>
</dbReference>
<dbReference type="Gene3D" id="3.40.50.2300">
    <property type="match status" value="1"/>
</dbReference>
<dbReference type="Proteomes" id="UP000317648">
    <property type="component" value="Chromosome"/>
</dbReference>
<evidence type="ECO:0000256" key="1">
    <source>
        <dbReference type="PROSITE-ProRule" id="PRU00169"/>
    </source>
</evidence>
<reference evidence="3 4" key="1">
    <citation type="submission" date="2019-02" db="EMBL/GenBank/DDBJ databases">
        <title>Deep-cultivation of Planctomycetes and their phenomic and genomic characterization uncovers novel biology.</title>
        <authorList>
            <person name="Wiegand S."/>
            <person name="Jogler M."/>
            <person name="Boedeker C."/>
            <person name="Pinto D."/>
            <person name="Vollmers J."/>
            <person name="Rivas-Marin E."/>
            <person name="Kohn T."/>
            <person name="Peeters S.H."/>
            <person name="Heuer A."/>
            <person name="Rast P."/>
            <person name="Oberbeckmann S."/>
            <person name="Bunk B."/>
            <person name="Jeske O."/>
            <person name="Meyerdierks A."/>
            <person name="Storesund J.E."/>
            <person name="Kallscheuer N."/>
            <person name="Luecker S."/>
            <person name="Lage O.M."/>
            <person name="Pohl T."/>
            <person name="Merkel B.J."/>
            <person name="Hornburger P."/>
            <person name="Mueller R.-W."/>
            <person name="Bruemmer F."/>
            <person name="Labrenz M."/>
            <person name="Spormann A.M."/>
            <person name="Op den Camp H."/>
            <person name="Overmann J."/>
            <person name="Amann R."/>
            <person name="Jetten M.S.M."/>
            <person name="Mascher T."/>
            <person name="Medema M.H."/>
            <person name="Devos D.P."/>
            <person name="Kaster A.-K."/>
            <person name="Ovreas L."/>
            <person name="Rohde M."/>
            <person name="Galperin M.Y."/>
            <person name="Jogler C."/>
        </authorList>
    </citation>
    <scope>NUCLEOTIDE SEQUENCE [LARGE SCALE GENOMIC DNA]</scope>
    <source>
        <strain evidence="3 4">Pla85_3_4</strain>
    </source>
</reference>
<proteinExistence type="predicted"/>
<keyword evidence="1" id="KW-0597">Phosphoprotein</keyword>
<dbReference type="CDD" id="cd17557">
    <property type="entry name" value="REC_Rcp-like"/>
    <property type="match status" value="1"/>
</dbReference>
<dbReference type="Pfam" id="PF00072">
    <property type="entry name" value="Response_reg"/>
    <property type="match status" value="1"/>
</dbReference>
<dbReference type="AlphaFoldDB" id="A0A518DSL5"/>
<organism evidence="3 4">
    <name type="scientific">Lignipirellula cremea</name>
    <dbReference type="NCBI Taxonomy" id="2528010"/>
    <lineage>
        <taxon>Bacteria</taxon>
        <taxon>Pseudomonadati</taxon>
        <taxon>Planctomycetota</taxon>
        <taxon>Planctomycetia</taxon>
        <taxon>Pirellulales</taxon>
        <taxon>Pirellulaceae</taxon>
        <taxon>Lignipirellula</taxon>
    </lineage>
</organism>